<keyword evidence="1" id="KW-0732">Signal</keyword>
<gene>
    <name evidence="2" type="ORF">BDZ94DRAFT_721120</name>
</gene>
<name>A0A9P6CE61_9AGAR</name>
<organism evidence="2 3">
    <name type="scientific">Collybia nuda</name>
    <dbReference type="NCBI Taxonomy" id="64659"/>
    <lineage>
        <taxon>Eukaryota</taxon>
        <taxon>Fungi</taxon>
        <taxon>Dikarya</taxon>
        <taxon>Basidiomycota</taxon>
        <taxon>Agaricomycotina</taxon>
        <taxon>Agaricomycetes</taxon>
        <taxon>Agaricomycetidae</taxon>
        <taxon>Agaricales</taxon>
        <taxon>Tricholomatineae</taxon>
        <taxon>Clitocybaceae</taxon>
        <taxon>Collybia</taxon>
    </lineage>
</organism>
<keyword evidence="3" id="KW-1185">Reference proteome</keyword>
<dbReference type="AlphaFoldDB" id="A0A9P6CE61"/>
<feature type="signal peptide" evidence="1">
    <location>
        <begin position="1"/>
        <end position="17"/>
    </location>
</feature>
<evidence type="ECO:0000256" key="1">
    <source>
        <dbReference type="SAM" id="SignalP"/>
    </source>
</evidence>
<evidence type="ECO:0000313" key="3">
    <source>
        <dbReference type="Proteomes" id="UP000807353"/>
    </source>
</evidence>
<dbReference type="EMBL" id="MU150271">
    <property type="protein sequence ID" value="KAF9462517.1"/>
    <property type="molecule type" value="Genomic_DNA"/>
</dbReference>
<evidence type="ECO:0000313" key="2">
    <source>
        <dbReference type="EMBL" id="KAF9462517.1"/>
    </source>
</evidence>
<accession>A0A9P6CE61</accession>
<reference evidence="2" key="1">
    <citation type="submission" date="2020-11" db="EMBL/GenBank/DDBJ databases">
        <authorList>
            <consortium name="DOE Joint Genome Institute"/>
            <person name="Ahrendt S."/>
            <person name="Riley R."/>
            <person name="Andreopoulos W."/>
            <person name="Labutti K."/>
            <person name="Pangilinan J."/>
            <person name="Ruiz-Duenas F.J."/>
            <person name="Barrasa J.M."/>
            <person name="Sanchez-Garcia M."/>
            <person name="Camarero S."/>
            <person name="Miyauchi S."/>
            <person name="Serrano A."/>
            <person name="Linde D."/>
            <person name="Babiker R."/>
            <person name="Drula E."/>
            <person name="Ayuso-Fernandez I."/>
            <person name="Pacheco R."/>
            <person name="Padilla G."/>
            <person name="Ferreira P."/>
            <person name="Barriuso J."/>
            <person name="Kellner H."/>
            <person name="Castanera R."/>
            <person name="Alfaro M."/>
            <person name="Ramirez L."/>
            <person name="Pisabarro A.G."/>
            <person name="Kuo A."/>
            <person name="Tritt A."/>
            <person name="Lipzen A."/>
            <person name="He G."/>
            <person name="Yan M."/>
            <person name="Ng V."/>
            <person name="Cullen D."/>
            <person name="Martin F."/>
            <person name="Rosso M.-N."/>
            <person name="Henrissat B."/>
            <person name="Hibbett D."/>
            <person name="Martinez A.T."/>
            <person name="Grigoriev I.V."/>
        </authorList>
    </citation>
    <scope>NUCLEOTIDE SEQUENCE</scope>
    <source>
        <strain evidence="2">CBS 247.69</strain>
    </source>
</reference>
<dbReference type="OrthoDB" id="5361929at2759"/>
<comment type="caution">
    <text evidence="2">The sequence shown here is derived from an EMBL/GenBank/DDBJ whole genome shotgun (WGS) entry which is preliminary data.</text>
</comment>
<feature type="chain" id="PRO_5040135132" evidence="1">
    <location>
        <begin position="18"/>
        <end position="101"/>
    </location>
</feature>
<sequence>MVAAKTLLVTIATAVLAVNADWHVSFTFEDGGQVTSSGFLNSGCVNFGKTDSDIATIYFESNINTDTVELYHQQNCRAVAYTAGPGSSNVPNERYFSYRVF</sequence>
<protein>
    <submittedName>
        <fullName evidence="2">Uncharacterized protein</fullName>
    </submittedName>
</protein>
<dbReference type="Proteomes" id="UP000807353">
    <property type="component" value="Unassembled WGS sequence"/>
</dbReference>
<proteinExistence type="predicted"/>